<dbReference type="InterPro" id="IPR003767">
    <property type="entry name" value="Malate/L-lactate_DH-like"/>
</dbReference>
<accession>F8ETE8</accession>
<dbReference type="STRING" id="579138.Zymop_1077"/>
<dbReference type="Gene3D" id="1.10.1530.10">
    <property type="match status" value="1"/>
</dbReference>
<dbReference type="InterPro" id="IPR036111">
    <property type="entry name" value="Mal/L-sulfo/L-lacto_DH-like_sf"/>
</dbReference>
<dbReference type="Proteomes" id="UP000000491">
    <property type="component" value="Chromosome"/>
</dbReference>
<dbReference type="KEGG" id="zmp:Zymop_1077"/>
<reference evidence="3 4" key="1">
    <citation type="journal article" date="2011" name="J. Bacteriol.">
        <title>Genome sequence of the ethanol-producing Zymomonas mobilis subsp. pomaceae lectotype strain ATCC 29192.</title>
        <authorList>
            <person name="Kouvelis V.N."/>
            <person name="Davenport K.W."/>
            <person name="Brettin T.S."/>
            <person name="Bruce D."/>
            <person name="Detter C."/>
            <person name="Han C.S."/>
            <person name="Nolan M."/>
            <person name="Tapia R."/>
            <person name="Damoulaki A."/>
            <person name="Kyrpides N.C."/>
            <person name="Typas M.A."/>
            <person name="Pappas K.M."/>
        </authorList>
    </citation>
    <scope>NUCLEOTIDE SEQUENCE [LARGE SCALE GENOMIC DNA]</scope>
    <source>
        <strain evidence="4">ATCC 29192 / DSM 22645 / JCM 10191 / CCUG 17912 / NBRC 13757 / NCIMB 11200 / NRRL B-4491 / Barker I</strain>
    </source>
</reference>
<dbReference type="HOGENOM" id="CLU_040452_1_0_5"/>
<dbReference type="GO" id="GO:0016491">
    <property type="term" value="F:oxidoreductase activity"/>
    <property type="evidence" value="ECO:0007669"/>
    <property type="project" value="UniProtKB-KW"/>
</dbReference>
<comment type="similarity">
    <text evidence="1">Belongs to the LDH2/MDH2 oxidoreductase family.</text>
</comment>
<dbReference type="PATRIC" id="fig|579138.3.peg.1141"/>
<organism evidence="3 4">
    <name type="scientific">Zymomonas mobilis subsp. pomaceae (strain ATCC 29192 / DSM 22645 / JCM 10191 / CCUG 17912 / NBRC 13757 / NCIMB 11200 / NRRL B-4491 / Barker I)</name>
    <dbReference type="NCBI Taxonomy" id="579138"/>
    <lineage>
        <taxon>Bacteria</taxon>
        <taxon>Pseudomonadati</taxon>
        <taxon>Pseudomonadota</taxon>
        <taxon>Alphaproteobacteria</taxon>
        <taxon>Sphingomonadales</taxon>
        <taxon>Zymomonadaceae</taxon>
        <taxon>Zymomonas</taxon>
    </lineage>
</organism>
<protein>
    <submittedName>
        <fullName evidence="3">Malate/L-lactate dehydrogenase</fullName>
    </submittedName>
</protein>
<dbReference type="PANTHER" id="PTHR11091:SF0">
    <property type="entry name" value="MALATE DEHYDROGENASE"/>
    <property type="match status" value="1"/>
</dbReference>
<keyword evidence="2" id="KW-0560">Oxidoreductase</keyword>
<dbReference type="PANTHER" id="PTHR11091">
    <property type="entry name" value="OXIDOREDUCTASE-RELATED"/>
    <property type="match status" value="1"/>
</dbReference>
<proteinExistence type="inferred from homology"/>
<dbReference type="InterPro" id="IPR043143">
    <property type="entry name" value="Mal/L-sulf/L-lact_DH-like_NADP"/>
</dbReference>
<dbReference type="SUPFAM" id="SSF89733">
    <property type="entry name" value="L-sulfolactate dehydrogenase-like"/>
    <property type="match status" value="1"/>
</dbReference>
<dbReference type="RefSeq" id="WP_013934368.1">
    <property type="nucleotide sequence ID" value="NC_015709.1"/>
</dbReference>
<sequence>MPIFKEFYLKEYLKSLLIKYNTTENIAQDVAENLVESSFKGHDSHGVTILPNYIAAIQEGGLNPTAEAKKIVDHGALISFDGQQGFGQFVAKQALQQGIKRAQNYGVAIIGLANAHHLGRIGAWAEKATQANLIAIHFVNVNRCAVAPWQGQSARLGTNPFCVGIPLASKAPIILDFATSKIARNKARIAWEQGLPLKEGCAVDSEGKPTVDPRWLMQSPLGALLPFGEHKGSGLSIICSILGAALTGGQTERHADKGVKTTINNMLSILIDPQFLAGADSHQQEITDLLDWVRHSSEDNTLLLPGEAEQRLYQDRKTNGLFIEDAHWEAITNL</sequence>
<dbReference type="InterPro" id="IPR043144">
    <property type="entry name" value="Mal/L-sulf/L-lact_DH-like_ah"/>
</dbReference>
<dbReference type="Gene3D" id="3.30.1370.60">
    <property type="entry name" value="Hypothetical oxidoreductase yiak, domain 2"/>
    <property type="match status" value="1"/>
</dbReference>
<gene>
    <name evidence="3" type="ordered locus">Zymop_1077</name>
</gene>
<dbReference type="EMBL" id="CP002865">
    <property type="protein sequence ID" value="AEI37973.1"/>
    <property type="molecule type" value="Genomic_DNA"/>
</dbReference>
<dbReference type="AlphaFoldDB" id="F8ETE8"/>
<name>F8ETE8_ZYMMT</name>
<dbReference type="Pfam" id="PF02615">
    <property type="entry name" value="Ldh_2"/>
    <property type="match status" value="1"/>
</dbReference>
<dbReference type="NCBIfam" id="NF007504">
    <property type="entry name" value="PRK10098.1"/>
    <property type="match status" value="1"/>
</dbReference>
<evidence type="ECO:0000313" key="4">
    <source>
        <dbReference type="Proteomes" id="UP000000491"/>
    </source>
</evidence>
<dbReference type="eggNOG" id="COG2055">
    <property type="taxonomic scope" value="Bacteria"/>
</dbReference>
<evidence type="ECO:0000256" key="1">
    <source>
        <dbReference type="ARBA" id="ARBA00006056"/>
    </source>
</evidence>
<evidence type="ECO:0000256" key="2">
    <source>
        <dbReference type="ARBA" id="ARBA00023002"/>
    </source>
</evidence>
<evidence type="ECO:0000313" key="3">
    <source>
        <dbReference type="EMBL" id="AEI37973.1"/>
    </source>
</evidence>